<gene>
    <name evidence="13" type="ORF">EVJ48_06870</name>
</gene>
<comment type="caution">
    <text evidence="13">The sequence shown here is derived from an EMBL/GenBank/DDBJ whole genome shotgun (WGS) entry which is preliminary data.</text>
</comment>
<dbReference type="Pfam" id="PF00892">
    <property type="entry name" value="EamA"/>
    <property type="match status" value="1"/>
</dbReference>
<proteinExistence type="predicted"/>
<evidence type="ECO:0000313" key="14">
    <source>
        <dbReference type="Proteomes" id="UP000322454"/>
    </source>
</evidence>
<dbReference type="Proteomes" id="UP000322454">
    <property type="component" value="Unassembled WGS sequence"/>
</dbReference>
<accession>A0A520XBQ7</accession>
<dbReference type="Gene3D" id="1.10.3730.20">
    <property type="match status" value="1"/>
</dbReference>
<feature type="transmembrane region" description="Helical" evidence="11">
    <location>
        <begin position="105"/>
        <end position="125"/>
    </location>
</feature>
<evidence type="ECO:0000256" key="3">
    <source>
        <dbReference type="ARBA" id="ARBA00022516"/>
    </source>
</evidence>
<feature type="transmembrane region" description="Helical" evidence="11">
    <location>
        <begin position="131"/>
        <end position="148"/>
    </location>
</feature>
<evidence type="ECO:0000256" key="8">
    <source>
        <dbReference type="ARBA" id="ARBA00022989"/>
    </source>
</evidence>
<dbReference type="EMBL" id="SHMQ01000017">
    <property type="protein sequence ID" value="RZV38542.1"/>
    <property type="molecule type" value="Genomic_DNA"/>
</dbReference>
<feature type="transmembrane region" description="Helical" evidence="11">
    <location>
        <begin position="12"/>
        <end position="33"/>
    </location>
</feature>
<evidence type="ECO:0000256" key="4">
    <source>
        <dbReference type="ARBA" id="ARBA00022519"/>
    </source>
</evidence>
<keyword evidence="3" id="KW-0444">Lipid biosynthesis</keyword>
<evidence type="ECO:0000313" key="13">
    <source>
        <dbReference type="EMBL" id="RZV38542.1"/>
    </source>
</evidence>
<keyword evidence="7" id="KW-0448">Lipopolysaccharide biosynthesis</keyword>
<organism evidence="13 14">
    <name type="scientific">Candidatus Acidulodesulfobacterium acidiphilum</name>
    <dbReference type="NCBI Taxonomy" id="2597224"/>
    <lineage>
        <taxon>Bacteria</taxon>
        <taxon>Deltaproteobacteria</taxon>
        <taxon>Candidatus Acidulodesulfobacterales</taxon>
        <taxon>Candidatus Acidulodesulfobacterium</taxon>
    </lineage>
</organism>
<evidence type="ECO:0000256" key="1">
    <source>
        <dbReference type="ARBA" id="ARBA00004651"/>
    </source>
</evidence>
<keyword evidence="5" id="KW-0441">Lipid A biosynthesis</keyword>
<dbReference type="AlphaFoldDB" id="A0A520XBQ7"/>
<sequence length="162" mass="18059">MHLIKFKPQVLLNILISILTGVFAQLSMKYGMINIKNAAGSLSGKSPASSLSAQPLKYKKYVLIIKTVKILTVIFMNKFVIAGIILYLISMFFWIKTLSKIDLSVAYPFVSIGILLTVILAAITLDEPVPLMRWVGIFITLCGVYVIVSSHEDVENHKNEEK</sequence>
<dbReference type="InterPro" id="IPR000390">
    <property type="entry name" value="Small_drug/metabolite_transptr"/>
</dbReference>
<evidence type="ECO:0000256" key="9">
    <source>
        <dbReference type="ARBA" id="ARBA00023098"/>
    </source>
</evidence>
<keyword evidence="6 11" id="KW-0812">Transmembrane</keyword>
<evidence type="ECO:0000256" key="10">
    <source>
        <dbReference type="ARBA" id="ARBA00023136"/>
    </source>
</evidence>
<evidence type="ECO:0000259" key="12">
    <source>
        <dbReference type="Pfam" id="PF00892"/>
    </source>
</evidence>
<keyword evidence="4" id="KW-0997">Cell inner membrane</keyword>
<comment type="subcellular location">
    <subcellularLocation>
        <location evidence="1">Cell membrane</location>
        <topology evidence="1">Multi-pass membrane protein</topology>
    </subcellularLocation>
</comment>
<feature type="transmembrane region" description="Helical" evidence="11">
    <location>
        <begin position="70"/>
        <end position="93"/>
    </location>
</feature>
<dbReference type="PANTHER" id="PTHR30561">
    <property type="entry name" value="SMR FAMILY PROTON-DEPENDENT DRUG EFFLUX TRANSPORTER SUGE"/>
    <property type="match status" value="1"/>
</dbReference>
<dbReference type="InterPro" id="IPR037185">
    <property type="entry name" value="EmrE-like"/>
</dbReference>
<dbReference type="GO" id="GO:0009103">
    <property type="term" value="P:lipopolysaccharide biosynthetic process"/>
    <property type="evidence" value="ECO:0007669"/>
    <property type="project" value="UniProtKB-KW"/>
</dbReference>
<dbReference type="GO" id="GO:0022857">
    <property type="term" value="F:transmembrane transporter activity"/>
    <property type="evidence" value="ECO:0007669"/>
    <property type="project" value="InterPro"/>
</dbReference>
<evidence type="ECO:0000256" key="11">
    <source>
        <dbReference type="SAM" id="Phobius"/>
    </source>
</evidence>
<keyword evidence="9" id="KW-0443">Lipid metabolism</keyword>
<dbReference type="GO" id="GO:0005886">
    <property type="term" value="C:plasma membrane"/>
    <property type="evidence" value="ECO:0007669"/>
    <property type="project" value="UniProtKB-SubCell"/>
</dbReference>
<protein>
    <recommendedName>
        <fullName evidence="12">EamA domain-containing protein</fullName>
    </recommendedName>
</protein>
<dbReference type="InterPro" id="IPR000620">
    <property type="entry name" value="EamA_dom"/>
</dbReference>
<evidence type="ECO:0000256" key="2">
    <source>
        <dbReference type="ARBA" id="ARBA00022475"/>
    </source>
</evidence>
<keyword evidence="2" id="KW-1003">Cell membrane</keyword>
<evidence type="ECO:0000256" key="6">
    <source>
        <dbReference type="ARBA" id="ARBA00022692"/>
    </source>
</evidence>
<feature type="domain" description="EamA" evidence="12">
    <location>
        <begin position="78"/>
        <end position="148"/>
    </location>
</feature>
<name>A0A520XBQ7_9DELT</name>
<evidence type="ECO:0000256" key="7">
    <source>
        <dbReference type="ARBA" id="ARBA00022985"/>
    </source>
</evidence>
<reference evidence="13 14" key="1">
    <citation type="submission" date="2019-01" db="EMBL/GenBank/DDBJ databases">
        <title>Insights into ecological role of a new deltaproteobacterial order Candidatus Sinidesulfobacterales (Sva0485) by metagenomics and metatranscriptomics.</title>
        <authorList>
            <person name="Tan S."/>
            <person name="Liu J."/>
            <person name="Fang Y."/>
            <person name="Hedlund B."/>
            <person name="Lian Z.-H."/>
            <person name="Huang L.-Y."/>
            <person name="Li J.-T."/>
            <person name="Huang L.-N."/>
            <person name="Li W.-J."/>
            <person name="Jiang H.-C."/>
            <person name="Dong H.-L."/>
            <person name="Shu W.-S."/>
        </authorList>
    </citation>
    <scope>NUCLEOTIDE SEQUENCE [LARGE SCALE GENOMIC DNA]</scope>
    <source>
        <strain evidence="13">AP4</strain>
    </source>
</reference>
<dbReference type="SUPFAM" id="SSF103481">
    <property type="entry name" value="Multidrug resistance efflux transporter EmrE"/>
    <property type="match status" value="1"/>
</dbReference>
<keyword evidence="8 11" id="KW-1133">Transmembrane helix</keyword>
<keyword evidence="10 11" id="KW-0472">Membrane</keyword>
<evidence type="ECO:0000256" key="5">
    <source>
        <dbReference type="ARBA" id="ARBA00022556"/>
    </source>
</evidence>
<dbReference type="PANTHER" id="PTHR30561:SF9">
    <property type="entry name" value="4-AMINO-4-DEOXY-L-ARABINOSE-PHOSPHOUNDECAPRENOL FLIPPASE SUBUNIT ARNF-RELATED"/>
    <property type="match status" value="1"/>
</dbReference>